<evidence type="ECO:0000256" key="15">
    <source>
        <dbReference type="ARBA" id="ARBA00049902"/>
    </source>
</evidence>
<reference evidence="17 18" key="1">
    <citation type="journal article" date="2016" name="Nat. Commun.">
        <title>Thousands of microbial genomes shed light on interconnected biogeochemical processes in an aquifer system.</title>
        <authorList>
            <person name="Anantharaman K."/>
            <person name="Brown C.T."/>
            <person name="Hug L.A."/>
            <person name="Sharon I."/>
            <person name="Castelle C.J."/>
            <person name="Probst A.J."/>
            <person name="Thomas B.C."/>
            <person name="Singh A."/>
            <person name="Wilkins M.J."/>
            <person name="Karaoz U."/>
            <person name="Brodie E.L."/>
            <person name="Williams K.H."/>
            <person name="Hubbard S.S."/>
            <person name="Banfield J.F."/>
        </authorList>
    </citation>
    <scope>NUCLEOTIDE SEQUENCE [LARGE SCALE GENOMIC DNA]</scope>
</reference>
<dbReference type="PANTHER" id="PTHR30474">
    <property type="entry name" value="CELL CYCLE PROTEIN"/>
    <property type="match status" value="1"/>
</dbReference>
<evidence type="ECO:0000256" key="16">
    <source>
        <dbReference type="SAM" id="Phobius"/>
    </source>
</evidence>
<gene>
    <name evidence="17" type="ORF">A2188_01255</name>
</gene>
<evidence type="ECO:0000256" key="7">
    <source>
        <dbReference type="ARBA" id="ARBA00022989"/>
    </source>
</evidence>
<evidence type="ECO:0000256" key="4">
    <source>
        <dbReference type="ARBA" id="ARBA00022692"/>
    </source>
</evidence>
<evidence type="ECO:0000256" key="5">
    <source>
        <dbReference type="ARBA" id="ARBA00022960"/>
    </source>
</evidence>
<dbReference type="GO" id="GO:0009252">
    <property type="term" value="P:peptidoglycan biosynthetic process"/>
    <property type="evidence" value="ECO:0007669"/>
    <property type="project" value="UniProtKB-KW"/>
</dbReference>
<comment type="caution">
    <text evidence="17">The sequence shown here is derived from an EMBL/GenBank/DDBJ whole genome shotgun (WGS) entry which is preliminary data.</text>
</comment>
<keyword evidence="7 16" id="KW-1133">Transmembrane helix</keyword>
<evidence type="ECO:0000313" key="17">
    <source>
        <dbReference type="EMBL" id="OGM78048.1"/>
    </source>
</evidence>
<keyword evidence="4 16" id="KW-0812">Transmembrane</keyword>
<dbReference type="GO" id="GO:0032153">
    <property type="term" value="C:cell division site"/>
    <property type="evidence" value="ECO:0007669"/>
    <property type="project" value="TreeGrafter"/>
</dbReference>
<evidence type="ECO:0000256" key="3">
    <source>
        <dbReference type="ARBA" id="ARBA00022679"/>
    </source>
</evidence>
<comment type="similarity">
    <text evidence="11">Belongs to the SEDS family. FtsW subfamily.</text>
</comment>
<evidence type="ECO:0000256" key="10">
    <source>
        <dbReference type="ARBA" id="ARBA00033270"/>
    </source>
</evidence>
<accession>A0A1F8CQL0</accession>
<organism evidence="17 18">
    <name type="scientific">Candidatus Woesebacteria bacterium RIFOXYA1_FULL_43_9</name>
    <dbReference type="NCBI Taxonomy" id="1802534"/>
    <lineage>
        <taxon>Bacteria</taxon>
        <taxon>Candidatus Woeseibacteriota</taxon>
    </lineage>
</organism>
<dbReference type="GO" id="GO:0008955">
    <property type="term" value="F:peptidoglycan glycosyltransferase activity"/>
    <property type="evidence" value="ECO:0007669"/>
    <property type="project" value="UniProtKB-EC"/>
</dbReference>
<comment type="subcellular location">
    <subcellularLocation>
        <location evidence="1">Membrane</location>
        <topology evidence="1">Multi-pass membrane protein</topology>
    </subcellularLocation>
</comment>
<dbReference type="AlphaFoldDB" id="A0A1F8CQL0"/>
<keyword evidence="3" id="KW-0808">Transferase</keyword>
<feature type="transmembrane region" description="Helical" evidence="16">
    <location>
        <begin position="31"/>
        <end position="55"/>
    </location>
</feature>
<evidence type="ECO:0000256" key="8">
    <source>
        <dbReference type="ARBA" id="ARBA00023136"/>
    </source>
</evidence>
<dbReference type="Pfam" id="PF01098">
    <property type="entry name" value="FTSW_RODA_SPOVE"/>
    <property type="match status" value="1"/>
</dbReference>
<evidence type="ECO:0000313" key="18">
    <source>
        <dbReference type="Proteomes" id="UP000179241"/>
    </source>
</evidence>
<evidence type="ECO:0000256" key="2">
    <source>
        <dbReference type="ARBA" id="ARBA00022676"/>
    </source>
</evidence>
<dbReference type="EMBL" id="MGHU01000007">
    <property type="protein sequence ID" value="OGM78048.1"/>
    <property type="molecule type" value="Genomic_DNA"/>
</dbReference>
<dbReference type="GO" id="GO:0005886">
    <property type="term" value="C:plasma membrane"/>
    <property type="evidence" value="ECO:0007669"/>
    <property type="project" value="TreeGrafter"/>
</dbReference>
<dbReference type="InterPro" id="IPR001182">
    <property type="entry name" value="FtsW/RodA"/>
</dbReference>
<keyword evidence="8 16" id="KW-0472">Membrane</keyword>
<keyword evidence="6" id="KW-0573">Peptidoglycan synthesis</keyword>
<dbReference type="EC" id="2.4.99.28" evidence="14"/>
<dbReference type="PANTHER" id="PTHR30474:SF2">
    <property type="entry name" value="PEPTIDOGLYCAN GLYCOSYLTRANSFERASE FTSW-RELATED"/>
    <property type="match status" value="1"/>
</dbReference>
<evidence type="ECO:0000256" key="6">
    <source>
        <dbReference type="ARBA" id="ARBA00022984"/>
    </source>
</evidence>
<evidence type="ECO:0000256" key="11">
    <source>
        <dbReference type="ARBA" id="ARBA00038053"/>
    </source>
</evidence>
<feature type="transmembrane region" description="Helical" evidence="16">
    <location>
        <begin position="62"/>
        <end position="89"/>
    </location>
</feature>
<dbReference type="Proteomes" id="UP000179241">
    <property type="component" value="Unassembled WGS sequence"/>
</dbReference>
<dbReference type="GO" id="GO:0008360">
    <property type="term" value="P:regulation of cell shape"/>
    <property type="evidence" value="ECO:0007669"/>
    <property type="project" value="UniProtKB-KW"/>
</dbReference>
<evidence type="ECO:0000256" key="12">
    <source>
        <dbReference type="ARBA" id="ARBA00041185"/>
    </source>
</evidence>
<evidence type="ECO:0000256" key="14">
    <source>
        <dbReference type="ARBA" id="ARBA00044770"/>
    </source>
</evidence>
<evidence type="ECO:0000256" key="13">
    <source>
        <dbReference type="ARBA" id="ARBA00041418"/>
    </source>
</evidence>
<evidence type="ECO:0000256" key="9">
    <source>
        <dbReference type="ARBA" id="ARBA00032370"/>
    </source>
</evidence>
<evidence type="ECO:0000256" key="1">
    <source>
        <dbReference type="ARBA" id="ARBA00004141"/>
    </source>
</evidence>
<comment type="catalytic activity">
    <reaction evidence="15">
        <text>[GlcNAc-(1-&gt;4)-Mur2Ac(oyl-L-Ala-gamma-D-Glu-L-Lys-D-Ala-D-Ala)](n)-di-trans,octa-cis-undecaprenyl diphosphate + beta-D-GlcNAc-(1-&gt;4)-Mur2Ac(oyl-L-Ala-gamma-D-Glu-L-Lys-D-Ala-D-Ala)-di-trans,octa-cis-undecaprenyl diphosphate = [GlcNAc-(1-&gt;4)-Mur2Ac(oyl-L-Ala-gamma-D-Glu-L-Lys-D-Ala-D-Ala)](n+1)-di-trans,octa-cis-undecaprenyl diphosphate + di-trans,octa-cis-undecaprenyl diphosphate + H(+)</text>
        <dbReference type="Rhea" id="RHEA:23708"/>
        <dbReference type="Rhea" id="RHEA-COMP:9602"/>
        <dbReference type="Rhea" id="RHEA-COMP:9603"/>
        <dbReference type="ChEBI" id="CHEBI:15378"/>
        <dbReference type="ChEBI" id="CHEBI:58405"/>
        <dbReference type="ChEBI" id="CHEBI:60033"/>
        <dbReference type="ChEBI" id="CHEBI:78435"/>
        <dbReference type="EC" id="2.4.99.28"/>
    </reaction>
</comment>
<protein>
    <recommendedName>
        <fullName evidence="12">Probable peptidoglycan glycosyltransferase FtsW</fullName>
        <ecNumber evidence="14">2.4.99.28</ecNumber>
    </recommendedName>
    <alternativeName>
        <fullName evidence="13">Cell division protein FtsW</fullName>
    </alternativeName>
    <alternativeName>
        <fullName evidence="10">Cell wall polymerase</fullName>
    </alternativeName>
    <alternativeName>
        <fullName evidence="9">Peptidoglycan polymerase</fullName>
    </alternativeName>
</protein>
<name>A0A1F8CQL0_9BACT</name>
<keyword evidence="5" id="KW-0133">Cell shape</keyword>
<keyword evidence="2" id="KW-0328">Glycosyltransferase</keyword>
<dbReference type="GO" id="GO:0051301">
    <property type="term" value="P:cell division"/>
    <property type="evidence" value="ECO:0007669"/>
    <property type="project" value="InterPro"/>
</dbReference>
<feature type="transmembrane region" description="Helical" evidence="16">
    <location>
        <begin position="95"/>
        <end position="114"/>
    </location>
</feature>
<sequence>MGLGKSTQKELFLPEAPTDSVFAIVAEELGFVGSTVLIGIYLFLIVSLFRVVYLATDNYGRLVALGVAAWLSIQSLINLASITGIIPITGVPLPFFSYGGSNLCTIMIGLGLIIRVNKETQI</sequence>
<dbReference type="GO" id="GO:0015648">
    <property type="term" value="F:lipid-linked peptidoglycan transporter activity"/>
    <property type="evidence" value="ECO:0007669"/>
    <property type="project" value="TreeGrafter"/>
</dbReference>
<proteinExistence type="inferred from homology"/>